<organism evidence="2 3">
    <name type="scientific">Sphaerobolus stellatus (strain SS14)</name>
    <dbReference type="NCBI Taxonomy" id="990650"/>
    <lineage>
        <taxon>Eukaryota</taxon>
        <taxon>Fungi</taxon>
        <taxon>Dikarya</taxon>
        <taxon>Basidiomycota</taxon>
        <taxon>Agaricomycotina</taxon>
        <taxon>Agaricomycetes</taxon>
        <taxon>Phallomycetidae</taxon>
        <taxon>Geastrales</taxon>
        <taxon>Sphaerobolaceae</taxon>
        <taxon>Sphaerobolus</taxon>
    </lineage>
</organism>
<proteinExistence type="predicted"/>
<feature type="compositionally biased region" description="Basic and acidic residues" evidence="1">
    <location>
        <begin position="19"/>
        <end position="28"/>
    </location>
</feature>
<dbReference type="HOGENOM" id="CLU_2623594_0_0_1"/>
<dbReference type="EMBL" id="KN837131">
    <property type="protein sequence ID" value="KIJ42205.1"/>
    <property type="molecule type" value="Genomic_DNA"/>
</dbReference>
<sequence>MSEYSSIQQMERQAVQSASHEEEPEKSFLAKAGVKMGHPPTYSGEHNLEKFENWVARFNCNSWVSVLLMKLKNGSTIR</sequence>
<feature type="compositionally biased region" description="Polar residues" evidence="1">
    <location>
        <begin position="1"/>
        <end position="18"/>
    </location>
</feature>
<evidence type="ECO:0000256" key="1">
    <source>
        <dbReference type="SAM" id="MobiDB-lite"/>
    </source>
</evidence>
<evidence type="ECO:0000313" key="3">
    <source>
        <dbReference type="Proteomes" id="UP000054279"/>
    </source>
</evidence>
<dbReference type="Proteomes" id="UP000054279">
    <property type="component" value="Unassembled WGS sequence"/>
</dbReference>
<reference evidence="2 3" key="1">
    <citation type="submission" date="2014-06" db="EMBL/GenBank/DDBJ databases">
        <title>Evolutionary Origins and Diversification of the Mycorrhizal Mutualists.</title>
        <authorList>
            <consortium name="DOE Joint Genome Institute"/>
            <consortium name="Mycorrhizal Genomics Consortium"/>
            <person name="Kohler A."/>
            <person name="Kuo A."/>
            <person name="Nagy L.G."/>
            <person name="Floudas D."/>
            <person name="Copeland A."/>
            <person name="Barry K.W."/>
            <person name="Cichocki N."/>
            <person name="Veneault-Fourrey C."/>
            <person name="LaButti K."/>
            <person name="Lindquist E.A."/>
            <person name="Lipzen A."/>
            <person name="Lundell T."/>
            <person name="Morin E."/>
            <person name="Murat C."/>
            <person name="Riley R."/>
            <person name="Ohm R."/>
            <person name="Sun H."/>
            <person name="Tunlid A."/>
            <person name="Henrissat B."/>
            <person name="Grigoriev I.V."/>
            <person name="Hibbett D.S."/>
            <person name="Martin F."/>
        </authorList>
    </citation>
    <scope>NUCLEOTIDE SEQUENCE [LARGE SCALE GENOMIC DNA]</scope>
    <source>
        <strain evidence="2 3">SS14</strain>
    </source>
</reference>
<evidence type="ECO:0000313" key="2">
    <source>
        <dbReference type="EMBL" id="KIJ42205.1"/>
    </source>
</evidence>
<protein>
    <submittedName>
        <fullName evidence="2">Unplaced genomic scaffold SPHSTscaffold_56, whole genome shotgun sequence</fullName>
    </submittedName>
</protein>
<dbReference type="AlphaFoldDB" id="A0A0C9VUF4"/>
<feature type="region of interest" description="Disordered" evidence="1">
    <location>
        <begin position="1"/>
        <end position="42"/>
    </location>
</feature>
<gene>
    <name evidence="2" type="ORF">M422DRAFT_254596</name>
</gene>
<accession>A0A0C9VUF4</accession>
<keyword evidence="3" id="KW-1185">Reference proteome</keyword>
<name>A0A0C9VUF4_SPHS4</name>